<reference evidence="5 6" key="1">
    <citation type="submission" date="2015-09" db="EMBL/GenBank/DDBJ databases">
        <title>Trachymyrmex cornetzi WGS genome.</title>
        <authorList>
            <person name="Nygaard S."/>
            <person name="Hu H."/>
            <person name="Boomsma J."/>
            <person name="Zhang G."/>
        </authorList>
    </citation>
    <scope>NUCLEOTIDE SEQUENCE [LARGE SCALE GENOMIC DNA]</scope>
    <source>
        <strain evidence="5">Tcor2-1</strain>
        <tissue evidence="5">Whole body</tissue>
    </source>
</reference>
<accession>A0A195DXT1</accession>
<dbReference type="Pfam" id="PF07763">
    <property type="entry name" value="FEZ"/>
    <property type="match status" value="1"/>
</dbReference>
<dbReference type="GO" id="GO:0005737">
    <property type="term" value="C:cytoplasm"/>
    <property type="evidence" value="ECO:0007669"/>
    <property type="project" value="TreeGrafter"/>
</dbReference>
<gene>
    <name evidence="5" type="ORF">ALC57_10079</name>
</gene>
<feature type="region of interest" description="Disordered" evidence="4">
    <location>
        <begin position="311"/>
        <end position="331"/>
    </location>
</feature>
<dbReference type="Gene3D" id="2.20.20.160">
    <property type="match status" value="1"/>
</dbReference>
<organism evidence="5 6">
    <name type="scientific">Trachymyrmex cornetzi</name>
    <dbReference type="NCBI Taxonomy" id="471704"/>
    <lineage>
        <taxon>Eukaryota</taxon>
        <taxon>Metazoa</taxon>
        <taxon>Ecdysozoa</taxon>
        <taxon>Arthropoda</taxon>
        <taxon>Hexapoda</taxon>
        <taxon>Insecta</taxon>
        <taxon>Pterygota</taxon>
        <taxon>Neoptera</taxon>
        <taxon>Endopterygota</taxon>
        <taxon>Hymenoptera</taxon>
        <taxon>Apocrita</taxon>
        <taxon>Aculeata</taxon>
        <taxon>Formicoidea</taxon>
        <taxon>Formicidae</taxon>
        <taxon>Myrmicinae</taxon>
        <taxon>Trachymyrmex</taxon>
    </lineage>
</organism>
<dbReference type="Proteomes" id="UP000078492">
    <property type="component" value="Unassembled WGS sequence"/>
</dbReference>
<dbReference type="PANTHER" id="PTHR12394:SF12">
    <property type="entry name" value="LD08195P"/>
    <property type="match status" value="1"/>
</dbReference>
<evidence type="ECO:0000256" key="4">
    <source>
        <dbReference type="SAM" id="MobiDB-lite"/>
    </source>
</evidence>
<dbReference type="STRING" id="471704.A0A195DXT1"/>
<evidence type="ECO:0000256" key="1">
    <source>
        <dbReference type="ARBA" id="ARBA00006788"/>
    </source>
</evidence>
<protein>
    <submittedName>
        <fullName evidence="5">Fasciculation and elongation protein zeta-2</fullName>
    </submittedName>
</protein>
<evidence type="ECO:0000313" key="6">
    <source>
        <dbReference type="Proteomes" id="UP000078492"/>
    </source>
</evidence>
<dbReference type="EMBL" id="KQ980107">
    <property type="protein sequence ID" value="KYN17710.1"/>
    <property type="molecule type" value="Genomic_DNA"/>
</dbReference>
<dbReference type="InterPro" id="IPR011680">
    <property type="entry name" value="FEZ"/>
</dbReference>
<dbReference type="GO" id="GO:0030424">
    <property type="term" value="C:axon"/>
    <property type="evidence" value="ECO:0007669"/>
    <property type="project" value="TreeGrafter"/>
</dbReference>
<keyword evidence="2" id="KW-0597">Phosphoprotein</keyword>
<sequence length="826" mass="92815">MRDMAGKIAELKFEAPLARFEEEDTASLKNMNILTEQLLDASLDANFGENCNANEPPTTHESGTDILQEGTFSPFSGSLEDLVNTFDEKITSCFRDYGTDVESLAPVQVRTQEEIMNECQMWWTITGTFGNILPIDWSKSYARKMHMPALNLNEAPTSTERPELEDLSSEDEAVATDLDMHALILSSSTDTHSPEEPLKTAEEVLREIDDIMQESPSMERSPDSEGSLLDSDEALERSREVLGSPLHEKKLKQLSSSQLTELFGEMESLVAALSETLIAELALRDELEYEKELKNQFISLLLAVQNRRRQHHVTKKRNQMQNGTSPLPQHRSLQEPKYLTTVIPYHTDSGPPDNQALQVLIKILKAISEDSPTVPTLLTDYILKVLTKLLLRFQCYARLKAKYVEKNEVEGESDLHNCEPYEVCNVIHDRFWMSRLTERLCHCPNGSECPWQWTKTFNNSTMFLNNKSILKFCTQFTKLETCAHKQEAVIVHGEGDTNNNYIIPYNVTINCVCPQTHYWKLQKYTYKEHGVVQIFRCVKKRMCETLEFCGYIRSDLYSTYYRCTCPEKHLCVFKNKTQVNVQELLYSGPAYMAYCYRHKTRVTRPALNASLAVRVLPPKRSSLVYRNNVALSLAITRSKRGNIVTPSPIAAPCTPATIVKCLPLPLLFRVVAPFLALTTERAVAASARQADNSSSFFKESSALSSSFALAKVTLLLISFLLFAVTFPGTAPFDDRVVTLLETLSSTAGMFSCCFPILSIFLISDFLPGRSASTLTLGLPDALENELDECLLTIMDASAALRIFAGRINSVGDAEAFGEETCSTFLS</sequence>
<dbReference type="PANTHER" id="PTHR12394">
    <property type="entry name" value="ZYGIN"/>
    <property type="match status" value="1"/>
</dbReference>
<dbReference type="AlphaFoldDB" id="A0A195DXT1"/>
<keyword evidence="6" id="KW-1185">Reference proteome</keyword>
<evidence type="ECO:0000313" key="5">
    <source>
        <dbReference type="EMBL" id="KYN17710.1"/>
    </source>
</evidence>
<name>A0A195DXT1_9HYME</name>
<evidence type="ECO:0000256" key="3">
    <source>
        <dbReference type="ARBA" id="ARBA00023054"/>
    </source>
</evidence>
<comment type="similarity">
    <text evidence="1">Belongs to the zygin family.</text>
</comment>
<evidence type="ECO:0000256" key="2">
    <source>
        <dbReference type="ARBA" id="ARBA00022553"/>
    </source>
</evidence>
<keyword evidence="3" id="KW-0175">Coiled coil</keyword>
<proteinExistence type="inferred from homology"/>